<proteinExistence type="predicted"/>
<evidence type="ECO:0000313" key="3">
    <source>
        <dbReference type="Proteomes" id="UP000677265"/>
    </source>
</evidence>
<organism evidence="1">
    <name type="scientific">Neobacillus citreus</name>
    <dbReference type="NCBI Taxonomy" id="2833578"/>
    <lineage>
        <taxon>Bacteria</taxon>
        <taxon>Bacillati</taxon>
        <taxon>Bacillota</taxon>
        <taxon>Bacilli</taxon>
        <taxon>Bacillales</taxon>
        <taxon>Bacillaceae</taxon>
        <taxon>Neobacillus</taxon>
    </lineage>
</organism>
<accession>A0A942SV11</accession>
<dbReference type="AlphaFoldDB" id="A0A942SV11"/>
<dbReference type="Proteomes" id="UP000677265">
    <property type="component" value="Unassembled WGS sequence"/>
</dbReference>
<dbReference type="EMBL" id="JAGYPE010000001">
    <property type="protein sequence ID" value="MBS4180629.1"/>
    <property type="molecule type" value="Genomic_DNA"/>
</dbReference>
<dbReference type="EMBL" id="JAGYPE020000001">
    <property type="protein sequence ID" value="MCH6264215.1"/>
    <property type="molecule type" value="Genomic_DNA"/>
</dbReference>
<evidence type="ECO:0000313" key="2">
    <source>
        <dbReference type="EMBL" id="MCH6264215.1"/>
    </source>
</evidence>
<evidence type="ECO:0000313" key="1">
    <source>
        <dbReference type="EMBL" id="MBS4180629.1"/>
    </source>
</evidence>
<gene>
    <name evidence="2" type="ORF">KHB02_001570</name>
    <name evidence="1" type="ORF">KHB02_04380</name>
</gene>
<name>A0A942SV11_9BACI</name>
<sequence>MSDQEEILLYKTSQILNKDTSMMRLNDIIEELVNIIELNVKNSENTN</sequence>
<comment type="caution">
    <text evidence="1">The sequence shown here is derived from an EMBL/GenBank/DDBJ whole genome shotgun (WGS) entry which is preliminary data.</text>
</comment>
<protein>
    <submittedName>
        <fullName evidence="1">Uncharacterized protein</fullName>
    </submittedName>
</protein>
<keyword evidence="3" id="KW-1185">Reference proteome</keyword>
<reference evidence="1" key="1">
    <citation type="submission" date="2021-05" db="EMBL/GenBank/DDBJ databases">
        <title>Novel Bacillus species.</title>
        <authorList>
            <person name="Liu G."/>
        </authorList>
    </citation>
    <scope>NUCLEOTIDE SEQUENCE</scope>
    <source>
        <strain evidence="1 3">FJAT-50051</strain>
    </source>
</reference>
<dbReference type="RefSeq" id="WP_213140591.1">
    <property type="nucleotide sequence ID" value="NZ_JAGYPE020000001.1"/>
</dbReference>